<dbReference type="PANTHER" id="PTHR47331">
    <property type="entry name" value="PHD-TYPE DOMAIN-CONTAINING PROTEIN"/>
    <property type="match status" value="1"/>
</dbReference>
<feature type="compositionally biased region" description="Basic residues" evidence="1">
    <location>
        <begin position="734"/>
        <end position="746"/>
    </location>
</feature>
<dbReference type="PROSITE" id="PS00141">
    <property type="entry name" value="ASP_PROTEASE"/>
    <property type="match status" value="1"/>
</dbReference>
<feature type="non-terminal residue" evidence="2">
    <location>
        <position position="1037"/>
    </location>
</feature>
<accession>A0A1B7WJ68</accession>
<dbReference type="EMBL" id="LJOW01000272">
    <property type="protein sequence ID" value="OBQ37194.1"/>
    <property type="molecule type" value="Genomic_DNA"/>
</dbReference>
<evidence type="ECO:0000313" key="3">
    <source>
        <dbReference type="Proteomes" id="UP000092093"/>
    </source>
</evidence>
<feature type="region of interest" description="Disordered" evidence="1">
    <location>
        <begin position="475"/>
        <end position="503"/>
    </location>
</feature>
<dbReference type="InterPro" id="IPR001969">
    <property type="entry name" value="Aspartic_peptidase_AS"/>
</dbReference>
<evidence type="ECO:0000256" key="1">
    <source>
        <dbReference type="SAM" id="MobiDB-lite"/>
    </source>
</evidence>
<evidence type="ECO:0000313" key="2">
    <source>
        <dbReference type="EMBL" id="OBQ37194.1"/>
    </source>
</evidence>
<dbReference type="Proteomes" id="UP000092093">
    <property type="component" value="Unassembled WGS sequence"/>
</dbReference>
<feature type="region of interest" description="Disordered" evidence="1">
    <location>
        <begin position="706"/>
        <end position="764"/>
    </location>
</feature>
<feature type="region of interest" description="Disordered" evidence="1">
    <location>
        <begin position="368"/>
        <end position="420"/>
    </location>
</feature>
<organism evidence="2 3">
    <name type="scientific">Aphanizomenon flos-aquae WA102</name>
    <dbReference type="NCBI Taxonomy" id="1710896"/>
    <lineage>
        <taxon>Bacteria</taxon>
        <taxon>Bacillati</taxon>
        <taxon>Cyanobacteriota</taxon>
        <taxon>Cyanophyceae</taxon>
        <taxon>Nostocales</taxon>
        <taxon>Aphanizomenonaceae</taxon>
        <taxon>Aphanizomenon</taxon>
    </lineage>
</organism>
<dbReference type="AlphaFoldDB" id="A0A1B7WJ68"/>
<feature type="compositionally biased region" description="Basic and acidic residues" evidence="1">
    <location>
        <begin position="706"/>
        <end position="726"/>
    </location>
</feature>
<gene>
    <name evidence="2" type="ORF">AN484_25185</name>
</gene>
<proteinExistence type="predicted"/>
<comment type="caution">
    <text evidence="2">The sequence shown here is derived from an EMBL/GenBank/DDBJ whole genome shotgun (WGS) entry which is preliminary data.</text>
</comment>
<dbReference type="GO" id="GO:0004190">
    <property type="term" value="F:aspartic-type endopeptidase activity"/>
    <property type="evidence" value="ECO:0007669"/>
    <property type="project" value="InterPro"/>
</dbReference>
<sequence>MDNSKRIGTSAESKEDMLKRIETAVTNGSDVLSAEQIEEVTLLCMKVTVDPEAYLDTLRTRMLEDVTNPQLVADVYLRELLTLQERAGSLPESTDTAVATRASGDLMGELSQVIDALRKAIDEAQSAMGLRGHTVENEAKVRRTCETTDRRWKRLTELITRLKAAAGLDVKGQEDLDKRVEVMSGEVALTFEARSKWMSRYIAGERTRRLASHLERLERVNRMSRMHLDEAESVGRALPEDMIREGTDFANELSAQRSSCREEGTRLIAAYPEDASRIDEITNRVAEACSVAIMSTLKVNADLKQQQRMTARSDAGGSVTDLLRRDVYEAALRTPLPATRPGTAPPSADPAVSYPMPDLSGMIVGATGQRPNPAQAVRPRVPPPMPPAGAAGATPLRKEPPGWHEEVVEEETREGLEEVRRAKEQEEKDFADYMASRERILRAEFEAARAGKTPAASRGLGTPGGMPATNRPYSYPNLENPGRRSGPPPGYVPGTPGGQPAAGMEDVLGNVIRSISSIADVSTRADKAKVSWPKFGGKYVDWYTFKREWAVFVLEHGRHLRDEELVRCMKEHCVRGQALKMIQHAKTMPRVWQVLDNAYDRPELYVLEVLEPLRDIKPIKEHDHVKLAAFYSEVDAAISLAADVNMSDHVNGVHVIAELLLKLPEEEKRLWTTRRTEVAVGREAVLWPGFVRERLDLANLQASRVMAEEARRGSRTDAGTKEEKRKSSPASGRGRSKSPGKARSPRRSNVNAARADRKDTPRRRKSGNCFIEGCRCEFYLRDCPRYREADAESRLRLAEDQGLCRRCLGHSARQPCHARGNFCDVLDACRDKPHHILLHEGMSEARYLKIEVRPMRPAPEVRRFHLTQEVKTDKGCRGTLIFDSGASDSLVTRAFARRANLKRIGDCRRTVQNFGGQSLQCSGLYSLEIRGEGGKMTSMAVKAVPDLGSLPEVRCPRWIEEVLPGTRGLWSDLDQPGGRVDLVLGVDEIVAHPELLKKVGGLCLFQSAFGGRHILAGTLPPRPEAELEPLTKTSLQC</sequence>
<dbReference type="GO" id="GO:0006508">
    <property type="term" value="P:proteolysis"/>
    <property type="evidence" value="ECO:0007669"/>
    <property type="project" value="InterPro"/>
</dbReference>
<dbReference type="PANTHER" id="PTHR47331:SF1">
    <property type="entry name" value="GAG-LIKE PROTEIN"/>
    <property type="match status" value="1"/>
</dbReference>
<reference evidence="2 3" key="1">
    <citation type="submission" date="2015-09" db="EMBL/GenBank/DDBJ databases">
        <title>Aphanizomenon flos-aquae WA102.</title>
        <authorList>
            <person name="Driscoll C."/>
        </authorList>
    </citation>
    <scope>NUCLEOTIDE SEQUENCE [LARGE SCALE GENOMIC DNA]</scope>
    <source>
        <strain evidence="2">WA102</strain>
    </source>
</reference>
<feature type="compositionally biased region" description="Basic and acidic residues" evidence="1">
    <location>
        <begin position="396"/>
        <end position="406"/>
    </location>
</feature>
<dbReference type="InterPro" id="IPR005312">
    <property type="entry name" value="DUF1759"/>
</dbReference>
<protein>
    <recommendedName>
        <fullName evidence="4">Peptidase A2 domain-containing protein</fullName>
    </recommendedName>
</protein>
<dbReference type="Pfam" id="PF03564">
    <property type="entry name" value="DUF1759"/>
    <property type="match status" value="1"/>
</dbReference>
<evidence type="ECO:0008006" key="4">
    <source>
        <dbReference type="Google" id="ProtNLM"/>
    </source>
</evidence>
<name>A0A1B7WJ68_APHFL</name>